<dbReference type="InterPro" id="IPR018733">
    <property type="entry name" value="DUF2274"/>
</dbReference>
<dbReference type="EMBL" id="JAINVV010000001">
    <property type="protein sequence ID" value="MBY8821085.1"/>
    <property type="molecule type" value="Genomic_DNA"/>
</dbReference>
<dbReference type="Proteomes" id="UP000706039">
    <property type="component" value="Unassembled WGS sequence"/>
</dbReference>
<name>A0ABS7PK19_9SPHN</name>
<reference evidence="1 2" key="1">
    <citation type="submission" date="2021-08" db="EMBL/GenBank/DDBJ databases">
        <authorList>
            <person name="Tuo L."/>
        </authorList>
    </citation>
    <scope>NUCLEOTIDE SEQUENCE [LARGE SCALE GENOMIC DNA]</scope>
    <source>
        <strain evidence="1 2">JCM 31229</strain>
    </source>
</reference>
<evidence type="ECO:0000313" key="1">
    <source>
        <dbReference type="EMBL" id="MBY8821085.1"/>
    </source>
</evidence>
<keyword evidence="2" id="KW-1185">Reference proteome</keyword>
<accession>A0ABS7PK19</accession>
<protein>
    <submittedName>
        <fullName evidence="1">DUF2274 domain-containing protein</fullName>
    </submittedName>
</protein>
<proteinExistence type="predicted"/>
<sequence>MAGIRLARLPNRTPVKLTIAILPELATALDAYAAHYAETYGETVSVNELVPAMLEAFLEGDRSFKKARSPR</sequence>
<gene>
    <name evidence="1" type="ORF">K7G82_02200</name>
</gene>
<evidence type="ECO:0000313" key="2">
    <source>
        <dbReference type="Proteomes" id="UP000706039"/>
    </source>
</evidence>
<dbReference type="Pfam" id="PF10038">
    <property type="entry name" value="DUF2274"/>
    <property type="match status" value="1"/>
</dbReference>
<organism evidence="1 2">
    <name type="scientific">Sphingomonas colocasiae</name>
    <dbReference type="NCBI Taxonomy" id="1848973"/>
    <lineage>
        <taxon>Bacteria</taxon>
        <taxon>Pseudomonadati</taxon>
        <taxon>Pseudomonadota</taxon>
        <taxon>Alphaproteobacteria</taxon>
        <taxon>Sphingomonadales</taxon>
        <taxon>Sphingomonadaceae</taxon>
        <taxon>Sphingomonas</taxon>
    </lineage>
</organism>
<comment type="caution">
    <text evidence="1">The sequence shown here is derived from an EMBL/GenBank/DDBJ whole genome shotgun (WGS) entry which is preliminary data.</text>
</comment>
<dbReference type="RefSeq" id="WP_222988174.1">
    <property type="nucleotide sequence ID" value="NZ_JAINVV010000001.1"/>
</dbReference>